<dbReference type="EMBL" id="BNJJ01000012">
    <property type="protein sequence ID" value="GHO86411.1"/>
    <property type="molecule type" value="Genomic_DNA"/>
</dbReference>
<name>A0ABQ3VLZ8_9CHLR</name>
<organism evidence="2 3">
    <name type="scientific">Dictyobacter formicarum</name>
    <dbReference type="NCBI Taxonomy" id="2778368"/>
    <lineage>
        <taxon>Bacteria</taxon>
        <taxon>Bacillati</taxon>
        <taxon>Chloroflexota</taxon>
        <taxon>Ktedonobacteria</taxon>
        <taxon>Ktedonobacterales</taxon>
        <taxon>Dictyobacteraceae</taxon>
        <taxon>Dictyobacter</taxon>
    </lineage>
</organism>
<accession>A0ABQ3VLZ8</accession>
<evidence type="ECO:0000313" key="2">
    <source>
        <dbReference type="EMBL" id="GHO86411.1"/>
    </source>
</evidence>
<proteinExistence type="predicted"/>
<dbReference type="RefSeq" id="WP_201364049.1">
    <property type="nucleotide sequence ID" value="NZ_BNJJ01000012.1"/>
</dbReference>
<gene>
    <name evidence="2" type="ORF">KSZ_44170</name>
</gene>
<evidence type="ECO:0000256" key="1">
    <source>
        <dbReference type="SAM" id="MobiDB-lite"/>
    </source>
</evidence>
<sequence>MEGVGNMGGITSEYINFMAPKFVSEEAETYMQQSMLEIQKEQSQSDNNPWKMLSTNAAQIKDYEQVDPYTLDIIAKLFPSGGLEFLALILRHATIKQATLPEVGKIGEYVAIISTRTLRTLASTIKWGYDTTHKYVTVFCALNLIRKIKHHKELQIIFPLGKYQPPQNLHAIDSLITKSRPKVQQFTRKVKERFLSLNLLSSLHPHPNEALALSKCDPKLQQTFIDPMLEIIKSEGIDPAKGQHIVFRLVSEVLGKLLFPKLFTAIAEQQNPTMTTIETQADTYHYQNSTNIEQQLYNQPESTRSTNIQAKVRPNQQKVYLEGRLSPENKTNSQEKSTKLEKYPVTEQKVYPQQQKESTLRPLAVDSVLELLYTYSDLLDDPTVDWEQMGLPKDFFEDLYAQIYTYYTRMHNKGLLVNTRGHMWRSVEVSIIKKLATTYGVDGIAACTYIFQCTGREYQPPVVQPVKVYPTEAPQPKKRPSRDQLPEDWYQPPDNRDEQEVDLQQQKVDLQMTTVDAAPQKSTAQKTFSDSCKVEYLANNQQIEKSTSAVDFSKTDSEKSKKVLRMPVQLDLEIYGEEFYNVIRKRNINILFNNIYNNVTLRSKAAKFLARLFDNKDSEKVCKLNENLLKKYKPEVITTAFIDTILSMHEPGYDSLQNPGAYFTSRCKYYQNQEADEETQHLVKFYSSMNYDELVAEMKIVIDSEKKLRTKTYRGKTQF</sequence>
<feature type="region of interest" description="Disordered" evidence="1">
    <location>
        <begin position="319"/>
        <end position="339"/>
    </location>
</feature>
<reference evidence="2 3" key="1">
    <citation type="journal article" date="2021" name="Int. J. Syst. Evol. Microbiol.">
        <title>Reticulibacter mediterranei gen. nov., sp. nov., within the new family Reticulibacteraceae fam. nov., and Ktedonospora formicarum gen. nov., sp. nov., Ktedonobacter robiniae sp. nov., Dictyobacter formicarum sp. nov. and Dictyobacter arantiisoli sp. nov., belonging to the class Ktedonobacteria.</title>
        <authorList>
            <person name="Yabe S."/>
            <person name="Zheng Y."/>
            <person name="Wang C.M."/>
            <person name="Sakai Y."/>
            <person name="Abe K."/>
            <person name="Yokota A."/>
            <person name="Donadio S."/>
            <person name="Cavaletti L."/>
            <person name="Monciardini P."/>
        </authorList>
    </citation>
    <scope>NUCLEOTIDE SEQUENCE [LARGE SCALE GENOMIC DNA]</scope>
    <source>
        <strain evidence="2 3">SOSP1-9</strain>
    </source>
</reference>
<protein>
    <submittedName>
        <fullName evidence="2">Uncharacterized protein</fullName>
    </submittedName>
</protein>
<keyword evidence="3" id="KW-1185">Reference proteome</keyword>
<comment type="caution">
    <text evidence="2">The sequence shown here is derived from an EMBL/GenBank/DDBJ whole genome shotgun (WGS) entry which is preliminary data.</text>
</comment>
<dbReference type="Proteomes" id="UP000635565">
    <property type="component" value="Unassembled WGS sequence"/>
</dbReference>
<evidence type="ECO:0000313" key="3">
    <source>
        <dbReference type="Proteomes" id="UP000635565"/>
    </source>
</evidence>
<feature type="region of interest" description="Disordered" evidence="1">
    <location>
        <begin position="469"/>
        <end position="501"/>
    </location>
</feature>